<dbReference type="InterPro" id="IPR036425">
    <property type="entry name" value="MoaB/Mog-like_dom_sf"/>
</dbReference>
<dbReference type="Pfam" id="PF23475">
    <property type="entry name" value="zf-Tbcl_FmdE"/>
    <property type="match status" value="1"/>
</dbReference>
<dbReference type="InterPro" id="IPR003814">
    <property type="entry name" value="FmdEsu_dom"/>
</dbReference>
<evidence type="ECO:0000313" key="3">
    <source>
        <dbReference type="Proteomes" id="UP000698963"/>
    </source>
</evidence>
<dbReference type="SMART" id="SM00852">
    <property type="entry name" value="MoCF_biosynth"/>
    <property type="match status" value="1"/>
</dbReference>
<dbReference type="InterPro" id="IPR057035">
    <property type="entry name" value="Znf-Tbcl_FmdE"/>
</dbReference>
<dbReference type="PANTHER" id="PTHR39418">
    <property type="entry name" value="DEHYDROGENASE-RELATED"/>
    <property type="match status" value="1"/>
</dbReference>
<dbReference type="SUPFAM" id="SSF53218">
    <property type="entry name" value="Molybdenum cofactor biosynthesis proteins"/>
    <property type="match status" value="1"/>
</dbReference>
<feature type="domain" description="MoaB/Mog" evidence="1">
    <location>
        <begin position="381"/>
        <end position="517"/>
    </location>
</feature>
<dbReference type="AlphaFoldDB" id="A0A921AYA7"/>
<dbReference type="PANTHER" id="PTHR39418:SF1">
    <property type="entry name" value="DEHYDROGENASE"/>
    <property type="match status" value="1"/>
</dbReference>
<dbReference type="Gene3D" id="3.30.1330.130">
    <property type="match status" value="1"/>
</dbReference>
<dbReference type="InterPro" id="IPR053194">
    <property type="entry name" value="tRNA_methyltr_O"/>
</dbReference>
<sequence>MNIGNHTFNEFKSLAERFHGYAAPGLLLGGYMVALAKKHLPEGTLFEAISETRKCLPDAVQLLSLCSMGNNWVKVRNLGRYAVTLYDKYTGKGVRVSVDLKKLEAWPEYYSWLMKKKPKKAQDEKKLLLEIEDAGDSICRVEEVTVHAGLLGHAPTGAVAVCPVCGEGYPAADGPICRACQGETYYAAQTQPPKEAASSTGVRVVRAEDAVGKVLAHDMTRIVPGEFKGSAFTAGQTVSPGDLCRLQQIGRFDVAVVDEGAAPSPKGAPAHENEAAEAFARRMAGPGVRYSLPPREGKIDFVADCSGLLSVNVKKLERFNLVPEVMCASRQDATLVQEGKKIAGTRAIPLFLSREHMGQALSVLGEEPLFTVTPLRRARMGILVTGTEVFNGLIEDKFIPVMSEKARQYGCDVLRTAIVPDDRVKIASEVRTMLESGVDLLVTTGGMSVDPGDVTRPGLLDAGLTDMLYGMPVLPGAMAMVGRIPTASGDVQVMGVPACALFFKNTVFDLLLPRLLAGRRITRGEIARLGEGGYCLTCSVCTFPKCSFGK</sequence>
<dbReference type="Pfam" id="PF02663">
    <property type="entry name" value="FmdE"/>
    <property type="match status" value="1"/>
</dbReference>
<gene>
    <name evidence="2" type="ORF">K8W16_10165</name>
</gene>
<dbReference type="SUPFAM" id="SSF143555">
    <property type="entry name" value="FwdE-like"/>
    <property type="match status" value="1"/>
</dbReference>
<comment type="caution">
    <text evidence="2">The sequence shown here is derived from an EMBL/GenBank/DDBJ whole genome shotgun (WGS) entry which is preliminary data.</text>
</comment>
<reference evidence="2" key="2">
    <citation type="submission" date="2021-09" db="EMBL/GenBank/DDBJ databases">
        <authorList>
            <person name="Gilroy R."/>
        </authorList>
    </citation>
    <scope>NUCLEOTIDE SEQUENCE</scope>
    <source>
        <strain evidence="2">ChiGjej2B2-19336</strain>
    </source>
</reference>
<dbReference type="Proteomes" id="UP000698963">
    <property type="component" value="Unassembled WGS sequence"/>
</dbReference>
<dbReference type="EMBL" id="DYZA01000207">
    <property type="protein sequence ID" value="HJD97993.1"/>
    <property type="molecule type" value="Genomic_DNA"/>
</dbReference>
<dbReference type="Gene3D" id="3.40.980.10">
    <property type="entry name" value="MoaB/Mog-like domain"/>
    <property type="match status" value="1"/>
</dbReference>
<protein>
    <submittedName>
        <fullName evidence="2">FmdE family protein</fullName>
    </submittedName>
</protein>
<dbReference type="Gene3D" id="3.30.60.80">
    <property type="match status" value="1"/>
</dbReference>
<accession>A0A921AYA7</accession>
<organism evidence="2 3">
    <name type="scientific">Mailhella massiliensis</name>
    <dbReference type="NCBI Taxonomy" id="1903261"/>
    <lineage>
        <taxon>Bacteria</taxon>
        <taxon>Pseudomonadati</taxon>
        <taxon>Thermodesulfobacteriota</taxon>
        <taxon>Desulfovibrionia</taxon>
        <taxon>Desulfovibrionales</taxon>
        <taxon>Desulfovibrionaceae</taxon>
        <taxon>Mailhella</taxon>
    </lineage>
</organism>
<dbReference type="Pfam" id="PF00994">
    <property type="entry name" value="MoCF_biosynth"/>
    <property type="match status" value="1"/>
</dbReference>
<dbReference type="RefSeq" id="WP_304123262.1">
    <property type="nucleotide sequence ID" value="NZ_DYZA01000207.1"/>
</dbReference>
<dbReference type="CDD" id="cd03522">
    <property type="entry name" value="MoeA_like"/>
    <property type="match status" value="1"/>
</dbReference>
<proteinExistence type="predicted"/>
<dbReference type="InterPro" id="IPR001453">
    <property type="entry name" value="MoaB/Mog_dom"/>
</dbReference>
<evidence type="ECO:0000259" key="1">
    <source>
        <dbReference type="SMART" id="SM00852"/>
    </source>
</evidence>
<reference evidence="2" key="1">
    <citation type="journal article" date="2021" name="PeerJ">
        <title>Extensive microbial diversity within the chicken gut microbiome revealed by metagenomics and culture.</title>
        <authorList>
            <person name="Gilroy R."/>
            <person name="Ravi A."/>
            <person name="Getino M."/>
            <person name="Pursley I."/>
            <person name="Horton D.L."/>
            <person name="Alikhan N.F."/>
            <person name="Baker D."/>
            <person name="Gharbi K."/>
            <person name="Hall N."/>
            <person name="Watson M."/>
            <person name="Adriaenssens E.M."/>
            <person name="Foster-Nyarko E."/>
            <person name="Jarju S."/>
            <person name="Secka A."/>
            <person name="Antonio M."/>
            <person name="Oren A."/>
            <person name="Chaudhuri R.R."/>
            <person name="La Ragione R."/>
            <person name="Hildebrand F."/>
            <person name="Pallen M.J."/>
        </authorList>
    </citation>
    <scope>NUCLEOTIDE SEQUENCE</scope>
    <source>
        <strain evidence="2">ChiGjej2B2-19336</strain>
    </source>
</reference>
<evidence type="ECO:0000313" key="2">
    <source>
        <dbReference type="EMBL" id="HJD97993.1"/>
    </source>
</evidence>
<name>A0A921AYA7_9BACT</name>